<evidence type="ECO:0000313" key="1">
    <source>
        <dbReference type="EMBL" id="MDC2407874.1"/>
    </source>
</evidence>
<dbReference type="EMBL" id="JAQNWR010000004">
    <property type="protein sequence ID" value="MDC2407874.1"/>
    <property type="molecule type" value="Genomic_DNA"/>
</dbReference>
<sequence length="126" mass="14436">MKNSFGLVKSEFDNILPSMELILLVMDARVPDVLEETRRQRCLRITLLLYELKSELDRLQNALDSGKESDLLGMVNYALKKYLGILHCLEDGMVDLSNNACERQNLRITKYLLNNYKTSALGLLRA</sequence>
<name>A0AAP3SMQ1_BACOV</name>
<comment type="caution">
    <text evidence="1">The sequence shown here is derived from an EMBL/GenBank/DDBJ whole genome shotgun (WGS) entry which is preliminary data.</text>
</comment>
<dbReference type="Proteomes" id="UP001214017">
    <property type="component" value="Unassembled WGS sequence"/>
</dbReference>
<dbReference type="RefSeq" id="WP_157452176.1">
    <property type="nucleotide sequence ID" value="NZ_BAABYJ010000001.1"/>
</dbReference>
<reference evidence="1" key="1">
    <citation type="submission" date="2022-10" db="EMBL/GenBank/DDBJ databases">
        <title>Human gut microbiome strain richness.</title>
        <authorList>
            <person name="Chen-Liaw A."/>
        </authorList>
    </citation>
    <scope>NUCLEOTIDE SEQUENCE</scope>
    <source>
        <strain evidence="1">F7_m1001271B151109d0_201107</strain>
    </source>
</reference>
<organism evidence="1 2">
    <name type="scientific">Bacteroides ovatus</name>
    <dbReference type="NCBI Taxonomy" id="28116"/>
    <lineage>
        <taxon>Bacteria</taxon>
        <taxon>Pseudomonadati</taxon>
        <taxon>Bacteroidota</taxon>
        <taxon>Bacteroidia</taxon>
        <taxon>Bacteroidales</taxon>
        <taxon>Bacteroidaceae</taxon>
        <taxon>Bacteroides</taxon>
    </lineage>
</organism>
<proteinExistence type="predicted"/>
<dbReference type="AlphaFoldDB" id="A0AAP3SMQ1"/>
<accession>A0AAP3SMQ1</accession>
<gene>
    <name evidence="1" type="ORF">PO240_08325</name>
</gene>
<protein>
    <submittedName>
        <fullName evidence="1">Transposase</fullName>
    </submittedName>
</protein>
<evidence type="ECO:0000313" key="2">
    <source>
        <dbReference type="Proteomes" id="UP001214017"/>
    </source>
</evidence>